<proteinExistence type="predicted"/>
<dbReference type="RefSeq" id="WP_407051745.1">
    <property type="nucleotide sequence ID" value="NZ_CP158568.1"/>
</dbReference>
<protein>
    <submittedName>
        <fullName evidence="2">Uncharacterized protein</fullName>
    </submittedName>
</protein>
<feature type="compositionally biased region" description="Basic and acidic residues" evidence="1">
    <location>
        <begin position="99"/>
        <end position="111"/>
    </location>
</feature>
<organism evidence="2">
    <name type="scientific">Methyloraptor flagellatus</name>
    <dbReference type="NCBI Taxonomy" id="3162530"/>
    <lineage>
        <taxon>Bacteria</taxon>
        <taxon>Pseudomonadati</taxon>
        <taxon>Pseudomonadota</taxon>
        <taxon>Alphaproteobacteria</taxon>
        <taxon>Hyphomicrobiales</taxon>
        <taxon>Ancalomicrobiaceae</taxon>
        <taxon>Methyloraptor</taxon>
    </lineage>
</organism>
<dbReference type="KEGG" id="mflg:ABS361_10805"/>
<dbReference type="EMBL" id="CP158568">
    <property type="protein sequence ID" value="XBY46653.1"/>
    <property type="molecule type" value="Genomic_DNA"/>
</dbReference>
<dbReference type="AlphaFoldDB" id="A0AAU7XEY8"/>
<accession>A0AAU7XEY8</accession>
<gene>
    <name evidence="2" type="ORF">ABS361_10805</name>
</gene>
<reference evidence="2" key="1">
    <citation type="submission" date="2024-06" db="EMBL/GenBank/DDBJ databases">
        <title>Methylostella associata gen. nov., sp. nov., a novel Ancalomicrobiaceae-affiliated facultatively methylotrophic bacteria that feed on methanotrophs of the genus Methylococcus.</title>
        <authorList>
            <person name="Saltykova V."/>
            <person name="Danilova O.V."/>
            <person name="Oshkin I.Y."/>
            <person name="Belova S.E."/>
            <person name="Pimenov N.V."/>
            <person name="Dedysh S.N."/>
        </authorList>
    </citation>
    <scope>NUCLEOTIDE SEQUENCE</scope>
    <source>
        <strain evidence="2">S20</strain>
    </source>
</reference>
<name>A0AAU7XEY8_9HYPH</name>
<evidence type="ECO:0000313" key="2">
    <source>
        <dbReference type="EMBL" id="XBY46653.1"/>
    </source>
</evidence>
<sequence length="111" mass="12014">MQNRPFSHRPGVRQNARVLQIFARNATPKRIVEATPLRDASTGAVARKAAAAVLSGHQCAKSAENRPPRRWPGLDSRSRPTHLPAQEAQAGASVSGYHGADEKSPRQEDVS</sequence>
<evidence type="ECO:0000256" key="1">
    <source>
        <dbReference type="SAM" id="MobiDB-lite"/>
    </source>
</evidence>
<feature type="region of interest" description="Disordered" evidence="1">
    <location>
        <begin position="56"/>
        <end position="111"/>
    </location>
</feature>